<dbReference type="Gene3D" id="3.40.50.2000">
    <property type="entry name" value="Glycogen Phosphorylase B"/>
    <property type="match status" value="1"/>
</dbReference>
<dbReference type="Proteomes" id="UP001165366">
    <property type="component" value="Unassembled WGS sequence"/>
</dbReference>
<evidence type="ECO:0000313" key="1">
    <source>
        <dbReference type="EMBL" id="MCG2590668.1"/>
    </source>
</evidence>
<accession>A0ABS9KIJ7</accession>
<reference evidence="1" key="2">
    <citation type="submission" date="2024-05" db="EMBL/GenBank/DDBJ databases">
        <title>Rhodohalobacter halophilus gen. nov., sp. nov., a moderately halophilic member of the family Balneolaceae.</title>
        <authorList>
            <person name="Xia J."/>
        </authorList>
    </citation>
    <scope>NUCLEOTIDE SEQUENCE</scope>
    <source>
        <strain evidence="1">WB101</strain>
    </source>
</reference>
<reference evidence="1" key="1">
    <citation type="submission" date="2022-01" db="EMBL/GenBank/DDBJ databases">
        <authorList>
            <person name="Wang Y."/>
        </authorList>
    </citation>
    <scope>NUCLEOTIDE SEQUENCE</scope>
    <source>
        <strain evidence="1">WB101</strain>
    </source>
</reference>
<sequence>MKIAVVNTHFVDEIGGSQLQCDLKADELEKRGYDVTYLAIKKRLIIRESIK</sequence>
<name>A0ABS9KIJ7_9BACT</name>
<proteinExistence type="predicted"/>
<evidence type="ECO:0000313" key="2">
    <source>
        <dbReference type="Proteomes" id="UP001165366"/>
    </source>
</evidence>
<protein>
    <submittedName>
        <fullName evidence="1">Uncharacterized protein</fullName>
    </submittedName>
</protein>
<comment type="caution">
    <text evidence="1">The sequence shown here is derived from an EMBL/GenBank/DDBJ whole genome shotgun (WGS) entry which is preliminary data.</text>
</comment>
<dbReference type="RefSeq" id="WP_237856112.1">
    <property type="nucleotide sequence ID" value="NZ_JAKLWS010000039.1"/>
</dbReference>
<dbReference type="EMBL" id="JAKLWS010000039">
    <property type="protein sequence ID" value="MCG2590668.1"/>
    <property type="molecule type" value="Genomic_DNA"/>
</dbReference>
<keyword evidence="2" id="KW-1185">Reference proteome</keyword>
<organism evidence="1 2">
    <name type="scientific">Rhodohalobacter sulfatireducens</name>
    <dbReference type="NCBI Taxonomy" id="2911366"/>
    <lineage>
        <taxon>Bacteria</taxon>
        <taxon>Pseudomonadati</taxon>
        <taxon>Balneolota</taxon>
        <taxon>Balneolia</taxon>
        <taxon>Balneolales</taxon>
        <taxon>Balneolaceae</taxon>
        <taxon>Rhodohalobacter</taxon>
    </lineage>
</organism>
<gene>
    <name evidence="1" type="ORF">L6773_18995</name>
</gene>